<organism evidence="2 3">
    <name type="scientific">Streptomonospora alba</name>
    <dbReference type="NCBI Taxonomy" id="183763"/>
    <lineage>
        <taxon>Bacteria</taxon>
        <taxon>Bacillati</taxon>
        <taxon>Actinomycetota</taxon>
        <taxon>Actinomycetes</taxon>
        <taxon>Streptosporangiales</taxon>
        <taxon>Nocardiopsidaceae</taxon>
        <taxon>Streptomonospora</taxon>
    </lineage>
</organism>
<accession>A0A0C2G499</accession>
<name>A0A0C2G499_9ACTN</name>
<evidence type="ECO:0000313" key="3">
    <source>
        <dbReference type="Proteomes" id="UP000031675"/>
    </source>
</evidence>
<comment type="caution">
    <text evidence="2">The sequence shown here is derived from an EMBL/GenBank/DDBJ whole genome shotgun (WGS) entry which is preliminary data.</text>
</comment>
<feature type="compositionally biased region" description="Basic residues" evidence="1">
    <location>
        <begin position="25"/>
        <end position="35"/>
    </location>
</feature>
<protein>
    <recommendedName>
        <fullName evidence="4">Transposase</fullName>
    </recommendedName>
</protein>
<proteinExistence type="predicted"/>
<dbReference type="AlphaFoldDB" id="A0A0C2G499"/>
<evidence type="ECO:0008006" key="4">
    <source>
        <dbReference type="Google" id="ProtNLM"/>
    </source>
</evidence>
<evidence type="ECO:0000256" key="1">
    <source>
        <dbReference type="SAM" id="MobiDB-lite"/>
    </source>
</evidence>
<feature type="region of interest" description="Disordered" evidence="1">
    <location>
        <begin position="1"/>
        <end position="42"/>
    </location>
</feature>
<reference evidence="3" key="1">
    <citation type="journal article" date="2015" name="Chem. Biol.">
        <title>Structure, bioactivity, and resistance mechanism of streptomonomicin, an unusual lasso Peptide from an understudied halophilic actinomycete.</title>
        <authorList>
            <person name="Metelev M."/>
            <person name="Tietz J.I."/>
            <person name="Melby J.O."/>
            <person name="Blair P.M."/>
            <person name="Zhu L."/>
            <person name="Livnat I."/>
            <person name="Severinov K."/>
            <person name="Mitchell D.A."/>
        </authorList>
    </citation>
    <scope>NUCLEOTIDE SEQUENCE [LARGE SCALE GENOMIC DNA]</scope>
    <source>
        <strain evidence="3">YIM 90003</strain>
    </source>
</reference>
<feature type="region of interest" description="Disordered" evidence="1">
    <location>
        <begin position="66"/>
        <end position="103"/>
    </location>
</feature>
<feature type="compositionally biased region" description="Basic and acidic residues" evidence="1">
    <location>
        <begin position="1"/>
        <end position="10"/>
    </location>
</feature>
<keyword evidence="3" id="KW-1185">Reference proteome</keyword>
<dbReference type="EMBL" id="JROO01000029">
    <property type="protein sequence ID" value="KIH98088.1"/>
    <property type="molecule type" value="Genomic_DNA"/>
</dbReference>
<sequence length="103" mass="11798">MESPLRREAHGGFGERPGETDWRQRQHRAPGRLNRHSGIGYHTPASVHFGTAEHVRAQRATALDKAYTAHPERFSRRPRPPRIPQEAWINDPAKRPDPTPQNL</sequence>
<evidence type="ECO:0000313" key="2">
    <source>
        <dbReference type="EMBL" id="KIH98088.1"/>
    </source>
</evidence>
<dbReference type="Proteomes" id="UP000031675">
    <property type="component" value="Unassembled WGS sequence"/>
</dbReference>
<dbReference type="STRING" id="183763.LP52_15445"/>
<gene>
    <name evidence="2" type="ORF">LP52_15445</name>
</gene>